<feature type="compositionally biased region" description="Polar residues" evidence="1">
    <location>
        <begin position="99"/>
        <end position="108"/>
    </location>
</feature>
<organism evidence="2 3">
    <name type="scientific">Myxococcus landrumensis</name>
    <dbReference type="NCBI Taxonomy" id="2813577"/>
    <lineage>
        <taxon>Bacteria</taxon>
        <taxon>Pseudomonadati</taxon>
        <taxon>Myxococcota</taxon>
        <taxon>Myxococcia</taxon>
        <taxon>Myxococcales</taxon>
        <taxon>Cystobacterineae</taxon>
        <taxon>Myxococcaceae</taxon>
        <taxon>Myxococcus</taxon>
    </lineage>
</organism>
<feature type="region of interest" description="Disordered" evidence="1">
    <location>
        <begin position="96"/>
        <end position="131"/>
    </location>
</feature>
<gene>
    <name evidence="2" type="ORF">JY572_24435</name>
</gene>
<keyword evidence="3" id="KW-1185">Reference proteome</keyword>
<sequence length="131" mass="14467">MSEDKLATLLDSIFHLHSEPGAEVTPLPGRWIGQRASFITDGIWIENRFIAIGSGVVMLQKVSRETDPFPESKAFFDSLSIDCGDTFPQSGCAWDESACQDSQSSSGAATKRLIRQERVPPIDETPRDNRP</sequence>
<feature type="compositionally biased region" description="Basic and acidic residues" evidence="1">
    <location>
        <begin position="114"/>
        <end position="131"/>
    </location>
</feature>
<dbReference type="EMBL" id="CP071091">
    <property type="protein sequence ID" value="QSQ11547.1"/>
    <property type="molecule type" value="Genomic_DNA"/>
</dbReference>
<protein>
    <submittedName>
        <fullName evidence="2">Uncharacterized protein</fullName>
    </submittedName>
</protein>
<name>A0ABX7MYN3_9BACT</name>
<evidence type="ECO:0000313" key="3">
    <source>
        <dbReference type="Proteomes" id="UP000663090"/>
    </source>
</evidence>
<reference evidence="2 3" key="1">
    <citation type="submission" date="2021-02" db="EMBL/GenBank/DDBJ databases">
        <title>De Novo genome assembly of isolated myxobacteria.</title>
        <authorList>
            <person name="Stevens D.C."/>
        </authorList>
    </citation>
    <scope>NUCLEOTIDE SEQUENCE [LARGE SCALE GENOMIC DNA]</scope>
    <source>
        <strain evidence="2 3">SCHIC003</strain>
    </source>
</reference>
<evidence type="ECO:0000313" key="2">
    <source>
        <dbReference type="EMBL" id="QSQ11547.1"/>
    </source>
</evidence>
<accession>A0ABX7MYN3</accession>
<proteinExistence type="predicted"/>
<dbReference type="RefSeq" id="WP_206713296.1">
    <property type="nucleotide sequence ID" value="NZ_CP071091.1"/>
</dbReference>
<dbReference type="Proteomes" id="UP000663090">
    <property type="component" value="Chromosome"/>
</dbReference>
<evidence type="ECO:0000256" key="1">
    <source>
        <dbReference type="SAM" id="MobiDB-lite"/>
    </source>
</evidence>